<protein>
    <recommendedName>
        <fullName evidence="1">Pyrrolo-quinoline quinone repeat domain-containing protein</fullName>
    </recommendedName>
</protein>
<evidence type="ECO:0000313" key="2">
    <source>
        <dbReference type="EMBL" id="SVA35240.1"/>
    </source>
</evidence>
<dbReference type="Pfam" id="PF13360">
    <property type="entry name" value="PQQ_2"/>
    <property type="match status" value="1"/>
</dbReference>
<feature type="domain" description="Pyrrolo-quinoline quinone repeat" evidence="1">
    <location>
        <begin position="66"/>
        <end position="156"/>
    </location>
</feature>
<dbReference type="InterPro" id="IPR011047">
    <property type="entry name" value="Quinoprotein_ADH-like_sf"/>
</dbReference>
<dbReference type="SUPFAM" id="SSF50998">
    <property type="entry name" value="Quinoprotein alcohol dehydrogenase-like"/>
    <property type="match status" value="1"/>
</dbReference>
<name>A0A381V4C0_9ZZZZ</name>
<dbReference type="Gene3D" id="2.130.10.10">
    <property type="entry name" value="YVTN repeat-like/Quinoprotein amine dehydrogenase"/>
    <property type="match status" value="1"/>
</dbReference>
<reference evidence="2" key="1">
    <citation type="submission" date="2018-05" db="EMBL/GenBank/DDBJ databases">
        <authorList>
            <person name="Lanie J.A."/>
            <person name="Ng W.-L."/>
            <person name="Kazmierczak K.M."/>
            <person name="Andrzejewski T.M."/>
            <person name="Davidsen T.M."/>
            <person name="Wayne K.J."/>
            <person name="Tettelin H."/>
            <person name="Glass J.I."/>
            <person name="Rusch D."/>
            <person name="Podicherti R."/>
            <person name="Tsui H.-C.T."/>
            <person name="Winkler M.E."/>
        </authorList>
    </citation>
    <scope>NUCLEOTIDE SEQUENCE</scope>
</reference>
<feature type="non-terminal residue" evidence="2">
    <location>
        <position position="1"/>
    </location>
</feature>
<dbReference type="InterPro" id="IPR015943">
    <property type="entry name" value="WD40/YVTN_repeat-like_dom_sf"/>
</dbReference>
<proteinExistence type="predicted"/>
<dbReference type="PANTHER" id="PTHR34512:SF30">
    <property type="entry name" value="OUTER MEMBRANE PROTEIN ASSEMBLY FACTOR BAMB"/>
    <property type="match status" value="1"/>
</dbReference>
<dbReference type="InterPro" id="IPR002372">
    <property type="entry name" value="PQQ_rpt_dom"/>
</dbReference>
<accession>A0A381V4C0</accession>
<sequence length="169" mass="17803">WEQVDLFDKRTVSSCLVADGLLIGTCGSGGGGNYLVALKPGSAAKGASPSLAYKLRRSIPYVPTGLAKDGLLFLWSDSGIVTCVRGKSGEIVWQERVDGRFFGSPVWAEERLFCISTTGKVVVLAATESFRQVAVNDLGEPTHSTPALAGGRLFLRTLGHLTCVAGGSE</sequence>
<organism evidence="2">
    <name type="scientific">marine metagenome</name>
    <dbReference type="NCBI Taxonomy" id="408172"/>
    <lineage>
        <taxon>unclassified sequences</taxon>
        <taxon>metagenomes</taxon>
        <taxon>ecological metagenomes</taxon>
    </lineage>
</organism>
<gene>
    <name evidence="2" type="ORF">METZ01_LOCUS88094</name>
</gene>
<dbReference type="EMBL" id="UINC01007822">
    <property type="protein sequence ID" value="SVA35240.1"/>
    <property type="molecule type" value="Genomic_DNA"/>
</dbReference>
<evidence type="ECO:0000259" key="1">
    <source>
        <dbReference type="Pfam" id="PF13360"/>
    </source>
</evidence>
<dbReference type="AlphaFoldDB" id="A0A381V4C0"/>
<dbReference type="PANTHER" id="PTHR34512">
    <property type="entry name" value="CELL SURFACE PROTEIN"/>
    <property type="match status" value="1"/>
</dbReference>